<dbReference type="Proteomes" id="UP000030665">
    <property type="component" value="Unassembled WGS sequence"/>
</dbReference>
<evidence type="ECO:0000256" key="2">
    <source>
        <dbReference type="SAM" id="SignalP"/>
    </source>
</evidence>
<proteinExistence type="predicted"/>
<feature type="signal peptide" evidence="2">
    <location>
        <begin position="1"/>
        <end position="16"/>
    </location>
</feature>
<keyword evidence="2" id="KW-0732">Signal</keyword>
<feature type="chain" id="PRO_5001728779" evidence="2">
    <location>
        <begin position="17"/>
        <end position="121"/>
    </location>
</feature>
<feature type="compositionally biased region" description="Basic and acidic residues" evidence="1">
    <location>
        <begin position="51"/>
        <end position="70"/>
    </location>
</feature>
<keyword evidence="4" id="KW-1185">Reference proteome</keyword>
<evidence type="ECO:0000313" key="3">
    <source>
        <dbReference type="EMBL" id="CDW59203.1"/>
    </source>
</evidence>
<sequence>MLLLFLLGAFTHLLSAVPVNDHEPLTRELDVSPDSSVLVKRSLDKITATGHEQHAELEHGNIPRLRRAEGSEPQALLPVGTEQHQERFKRGFGKWIKKKWRSIKKILPKQPIPIIRYERKF</sequence>
<evidence type="ECO:0000256" key="1">
    <source>
        <dbReference type="SAM" id="MobiDB-lite"/>
    </source>
</evidence>
<accession>A0A077ZI05</accession>
<dbReference type="EMBL" id="HG806519">
    <property type="protein sequence ID" value="CDW59203.1"/>
    <property type="molecule type" value="Genomic_DNA"/>
</dbReference>
<feature type="region of interest" description="Disordered" evidence="1">
    <location>
        <begin position="49"/>
        <end position="71"/>
    </location>
</feature>
<reference evidence="3" key="1">
    <citation type="submission" date="2014-01" db="EMBL/GenBank/DDBJ databases">
        <authorList>
            <person name="Aslett M."/>
        </authorList>
    </citation>
    <scope>NUCLEOTIDE SEQUENCE</scope>
</reference>
<name>A0A077ZI05_TRITR</name>
<organism evidence="3 4">
    <name type="scientific">Trichuris trichiura</name>
    <name type="common">Whipworm</name>
    <name type="synonym">Trichocephalus trichiurus</name>
    <dbReference type="NCBI Taxonomy" id="36087"/>
    <lineage>
        <taxon>Eukaryota</taxon>
        <taxon>Metazoa</taxon>
        <taxon>Ecdysozoa</taxon>
        <taxon>Nematoda</taxon>
        <taxon>Enoplea</taxon>
        <taxon>Dorylaimia</taxon>
        <taxon>Trichinellida</taxon>
        <taxon>Trichuridae</taxon>
        <taxon>Trichuris</taxon>
    </lineage>
</organism>
<protein>
    <submittedName>
        <fullName evidence="3">Uncharacterized protein</fullName>
    </submittedName>
</protein>
<dbReference type="AlphaFoldDB" id="A0A077ZI05"/>
<gene>
    <name evidence="3" type="ORF">TTRE_0000753301</name>
</gene>
<reference evidence="3" key="2">
    <citation type="submission" date="2014-03" db="EMBL/GenBank/DDBJ databases">
        <title>The whipworm genome and dual-species transcriptomics of an intimate host-pathogen interaction.</title>
        <authorList>
            <person name="Foth B.J."/>
            <person name="Tsai I.J."/>
            <person name="Reid A.J."/>
            <person name="Bancroft A.J."/>
            <person name="Nichol S."/>
            <person name="Tracey A."/>
            <person name="Holroyd N."/>
            <person name="Cotton J.A."/>
            <person name="Stanley E.J."/>
            <person name="Zarowiecki M."/>
            <person name="Liu J.Z."/>
            <person name="Huckvale T."/>
            <person name="Cooper P.J."/>
            <person name="Grencis R.K."/>
            <person name="Berriman M."/>
        </authorList>
    </citation>
    <scope>NUCLEOTIDE SEQUENCE [LARGE SCALE GENOMIC DNA]</scope>
</reference>
<dbReference type="OrthoDB" id="5935722at2759"/>
<evidence type="ECO:0000313" key="4">
    <source>
        <dbReference type="Proteomes" id="UP000030665"/>
    </source>
</evidence>